<evidence type="ECO:0000256" key="6">
    <source>
        <dbReference type="SAM" id="Phobius"/>
    </source>
</evidence>
<comment type="subcellular location">
    <subcellularLocation>
        <location evidence="1">Membrane</location>
    </subcellularLocation>
</comment>
<dbReference type="InterPro" id="IPR008662">
    <property type="entry name" value="TOIP1/2"/>
</dbReference>
<accession>A0A1L8EC95</accession>
<evidence type="ECO:0000256" key="1">
    <source>
        <dbReference type="ARBA" id="ARBA00004370"/>
    </source>
</evidence>
<name>A0A1L8EC95_HAEIR</name>
<evidence type="ECO:0000256" key="4">
    <source>
        <dbReference type="ARBA" id="ARBA00023136"/>
    </source>
</evidence>
<dbReference type="AlphaFoldDB" id="A0A1L8EC95"/>
<dbReference type="PANTHER" id="PTHR18843">
    <property type="entry name" value="TORSIN-1A-INTERACTING PROTEIN"/>
    <property type="match status" value="1"/>
</dbReference>
<dbReference type="GO" id="GO:0061024">
    <property type="term" value="P:membrane organization"/>
    <property type="evidence" value="ECO:0007669"/>
    <property type="project" value="TreeGrafter"/>
</dbReference>
<dbReference type="GO" id="GO:0001671">
    <property type="term" value="F:ATPase activator activity"/>
    <property type="evidence" value="ECO:0007669"/>
    <property type="project" value="InterPro"/>
</dbReference>
<keyword evidence="2 6" id="KW-0812">Transmembrane</keyword>
<keyword evidence="4 6" id="KW-0472">Membrane</keyword>
<feature type="region of interest" description="Disordered" evidence="5">
    <location>
        <begin position="1"/>
        <end position="53"/>
    </location>
</feature>
<evidence type="ECO:0000256" key="5">
    <source>
        <dbReference type="SAM" id="MobiDB-lite"/>
    </source>
</evidence>
<dbReference type="GO" id="GO:0016020">
    <property type="term" value="C:membrane"/>
    <property type="evidence" value="ECO:0007669"/>
    <property type="project" value="UniProtKB-SubCell"/>
</dbReference>
<sequence>MSENIKVTGRRSIHRNENSNQSRDVSPDPNEIGDSQAEYDSTGEYSASDFEDYERGVSLGPKEIRESFNMSRSVPRTPQRPKISKTSSYMPEDTIIYEPQSSSMKIFSPWPLTILIVIFSALSGVYVLGNGSNKRLCTFDSLQTQYPSQDSKVWQMLKFGIESILNKERNTPVVYLFAHYGDNQMHEIVKDIASHTSHCFGKEMNPVEMNKEDFTSFEAKTDYGTVIEKYKLKIKEGRVILIANLNEIPAEAARAFHAICDAEDSVVVFLTMIIPQVDHKKVDKIAENTLNELWGSSLERNELDPLIIRVTDQVIFLKT</sequence>
<evidence type="ECO:0000256" key="3">
    <source>
        <dbReference type="ARBA" id="ARBA00022989"/>
    </source>
</evidence>
<dbReference type="InterPro" id="IPR038599">
    <property type="entry name" value="LAP1C-like_C_sf"/>
</dbReference>
<organism evidence="7">
    <name type="scientific">Haematobia irritans</name>
    <name type="common">Horn fly</name>
    <name type="synonym">Conops irritans</name>
    <dbReference type="NCBI Taxonomy" id="7368"/>
    <lineage>
        <taxon>Eukaryota</taxon>
        <taxon>Metazoa</taxon>
        <taxon>Ecdysozoa</taxon>
        <taxon>Arthropoda</taxon>
        <taxon>Hexapoda</taxon>
        <taxon>Insecta</taxon>
        <taxon>Pterygota</taxon>
        <taxon>Neoptera</taxon>
        <taxon>Endopterygota</taxon>
        <taxon>Diptera</taxon>
        <taxon>Brachycera</taxon>
        <taxon>Muscomorpha</taxon>
        <taxon>Muscoidea</taxon>
        <taxon>Muscidae</taxon>
        <taxon>Haematobia</taxon>
    </lineage>
</organism>
<dbReference type="Gene3D" id="3.40.50.12190">
    <property type="match status" value="1"/>
</dbReference>
<evidence type="ECO:0000313" key="7">
    <source>
        <dbReference type="EMBL" id="JAV16361.1"/>
    </source>
</evidence>
<proteinExistence type="predicted"/>
<feature type="transmembrane region" description="Helical" evidence="6">
    <location>
        <begin position="110"/>
        <end position="129"/>
    </location>
</feature>
<keyword evidence="3 6" id="KW-1133">Transmembrane helix</keyword>
<dbReference type="PANTHER" id="PTHR18843:SF7">
    <property type="entry name" value="LAMINA-ASSOCIATED POLYPEPTIDE 1B ISOFORM 1-RELATED"/>
    <property type="match status" value="1"/>
</dbReference>
<reference evidence="7" key="1">
    <citation type="submission" date="2017-01" db="EMBL/GenBank/DDBJ databases">
        <title>An insight into the sialome and mialome of the horn fly, Haematobia irritans.</title>
        <authorList>
            <person name="Breijo M."/>
            <person name="Boiani M."/>
            <person name="Ures X."/>
            <person name="Rocha S."/>
            <person name="Sequeira M."/>
            <person name="Ribeiro J.M."/>
        </authorList>
    </citation>
    <scope>NUCLEOTIDE SEQUENCE</scope>
</reference>
<evidence type="ECO:0000256" key="2">
    <source>
        <dbReference type="ARBA" id="ARBA00022692"/>
    </source>
</evidence>
<protein>
    <submittedName>
        <fullName evidence="7">Uncharacterized protein</fullName>
    </submittedName>
</protein>
<dbReference type="EMBL" id="GFDG01002438">
    <property type="protein sequence ID" value="JAV16361.1"/>
    <property type="molecule type" value="Transcribed_RNA"/>
</dbReference>